<dbReference type="GO" id="GO:0020037">
    <property type="term" value="F:heme binding"/>
    <property type="evidence" value="ECO:0007669"/>
    <property type="project" value="InterPro"/>
</dbReference>
<dbReference type="PANTHER" id="PTHR24305:SF232">
    <property type="entry name" value="P450, PUTATIVE (EUROFUNG)-RELATED"/>
    <property type="match status" value="1"/>
</dbReference>
<keyword evidence="5" id="KW-0349">Heme</keyword>
<evidence type="ECO:0000256" key="5">
    <source>
        <dbReference type="PIRSR" id="PIRSR602403-1"/>
    </source>
</evidence>
<reference evidence="6" key="1">
    <citation type="submission" date="2023-08" db="EMBL/GenBank/DDBJ databases">
        <title>Black Yeasts Isolated from many extreme environments.</title>
        <authorList>
            <person name="Coleine C."/>
            <person name="Stajich J.E."/>
            <person name="Selbmann L."/>
        </authorList>
    </citation>
    <scope>NUCLEOTIDE SEQUENCE</scope>
    <source>
        <strain evidence="6">CCFEE 5810</strain>
    </source>
</reference>
<evidence type="ECO:0000313" key="6">
    <source>
        <dbReference type="EMBL" id="KAK5694226.1"/>
    </source>
</evidence>
<dbReference type="PANTHER" id="PTHR24305">
    <property type="entry name" value="CYTOCHROME P450"/>
    <property type="match status" value="1"/>
</dbReference>
<comment type="caution">
    <text evidence="6">The sequence shown here is derived from an EMBL/GenBank/DDBJ whole genome shotgun (WGS) entry which is preliminary data.</text>
</comment>
<evidence type="ECO:0000256" key="1">
    <source>
        <dbReference type="ARBA" id="ARBA00001971"/>
    </source>
</evidence>
<organism evidence="6 7">
    <name type="scientific">Elasticomyces elasticus</name>
    <dbReference type="NCBI Taxonomy" id="574655"/>
    <lineage>
        <taxon>Eukaryota</taxon>
        <taxon>Fungi</taxon>
        <taxon>Dikarya</taxon>
        <taxon>Ascomycota</taxon>
        <taxon>Pezizomycotina</taxon>
        <taxon>Dothideomycetes</taxon>
        <taxon>Dothideomycetidae</taxon>
        <taxon>Mycosphaerellales</taxon>
        <taxon>Teratosphaeriaceae</taxon>
        <taxon>Elasticomyces</taxon>
    </lineage>
</organism>
<accession>A0AAN7ZX68</accession>
<protein>
    <recommendedName>
        <fullName evidence="8">Cytochrome P450</fullName>
    </recommendedName>
</protein>
<gene>
    <name evidence="6" type="ORF">LTR97_009848</name>
</gene>
<evidence type="ECO:0008006" key="8">
    <source>
        <dbReference type="Google" id="ProtNLM"/>
    </source>
</evidence>
<dbReference type="GO" id="GO:0016705">
    <property type="term" value="F:oxidoreductase activity, acting on paired donors, with incorporation or reduction of molecular oxygen"/>
    <property type="evidence" value="ECO:0007669"/>
    <property type="project" value="InterPro"/>
</dbReference>
<dbReference type="GO" id="GO:0005506">
    <property type="term" value="F:iron ion binding"/>
    <property type="evidence" value="ECO:0007669"/>
    <property type="project" value="InterPro"/>
</dbReference>
<sequence>MLVERDTAKLGVQKRLAVPVYNNSERHQNLMDNNIRRWHHRLQGLTGQPLDMWSNFELLIVDMMSEVTFAVPFGAVESGSDGGHMDAMWSLWRWWGWIGFLPWLNALDLRFSPYRTYLRPGMTLPVFPFCGGKIGTYFSALQAGESYPPCLLDDFQKLSHHKPEFRPAWAAKLPMTSIGAGVDTISQSLAAVVSEVSQNKPVYARLLAELSAAVDDGRISKGQPVPYEVAGQMEYLQACIREAMRMWPNIAIALPRVVPPNGIELDGYYIGAGQTVGMNPRQLGRSEKIFGANPESFQPERWLKASSQQRNDMEMYNLAFGGSAAMKQEVAYELTSLLGPSRRCPGMRLAYVVLSKVLASLFLDFRIETLNKIDGAPGPGGGRWIEEGGELIEMVVFRCTG</sequence>
<dbReference type="SUPFAM" id="SSF48264">
    <property type="entry name" value="Cytochrome P450"/>
    <property type="match status" value="1"/>
</dbReference>
<dbReference type="InterPro" id="IPR001128">
    <property type="entry name" value="Cyt_P450"/>
</dbReference>
<dbReference type="PRINTS" id="PR00465">
    <property type="entry name" value="EP450IV"/>
</dbReference>
<dbReference type="Pfam" id="PF00067">
    <property type="entry name" value="p450"/>
    <property type="match status" value="1"/>
</dbReference>
<evidence type="ECO:0000256" key="4">
    <source>
        <dbReference type="ARBA" id="ARBA00023004"/>
    </source>
</evidence>
<name>A0AAN7ZX68_9PEZI</name>
<dbReference type="AlphaFoldDB" id="A0AAN7ZX68"/>
<dbReference type="Gene3D" id="1.10.630.10">
    <property type="entry name" value="Cytochrome P450"/>
    <property type="match status" value="1"/>
</dbReference>
<dbReference type="GO" id="GO:0004497">
    <property type="term" value="F:monooxygenase activity"/>
    <property type="evidence" value="ECO:0007669"/>
    <property type="project" value="InterPro"/>
</dbReference>
<comment type="similarity">
    <text evidence="2">Belongs to the cytochrome P450 family.</text>
</comment>
<dbReference type="InterPro" id="IPR036396">
    <property type="entry name" value="Cyt_P450_sf"/>
</dbReference>
<comment type="cofactor">
    <cofactor evidence="1 5">
        <name>heme</name>
        <dbReference type="ChEBI" id="CHEBI:30413"/>
    </cofactor>
</comment>
<dbReference type="InterPro" id="IPR050121">
    <property type="entry name" value="Cytochrome_P450_monoxygenase"/>
</dbReference>
<dbReference type="EMBL" id="JAVRQU010000016">
    <property type="protein sequence ID" value="KAK5694226.1"/>
    <property type="molecule type" value="Genomic_DNA"/>
</dbReference>
<keyword evidence="3 5" id="KW-0479">Metal-binding</keyword>
<feature type="binding site" description="axial binding residue" evidence="5">
    <location>
        <position position="344"/>
    </location>
    <ligand>
        <name>heme</name>
        <dbReference type="ChEBI" id="CHEBI:30413"/>
    </ligand>
    <ligandPart>
        <name>Fe</name>
        <dbReference type="ChEBI" id="CHEBI:18248"/>
    </ligandPart>
</feature>
<dbReference type="Proteomes" id="UP001310594">
    <property type="component" value="Unassembled WGS sequence"/>
</dbReference>
<evidence type="ECO:0000256" key="3">
    <source>
        <dbReference type="ARBA" id="ARBA00022723"/>
    </source>
</evidence>
<evidence type="ECO:0000256" key="2">
    <source>
        <dbReference type="ARBA" id="ARBA00010617"/>
    </source>
</evidence>
<keyword evidence="4 5" id="KW-0408">Iron</keyword>
<dbReference type="InterPro" id="IPR002403">
    <property type="entry name" value="Cyt_P450_E_grp-IV"/>
</dbReference>
<proteinExistence type="inferred from homology"/>
<evidence type="ECO:0000313" key="7">
    <source>
        <dbReference type="Proteomes" id="UP001310594"/>
    </source>
</evidence>